<comment type="caution">
    <text evidence="2">The sequence shown here is derived from an EMBL/GenBank/DDBJ whole genome shotgun (WGS) entry which is preliminary data.</text>
</comment>
<feature type="transmembrane region" description="Helical" evidence="1">
    <location>
        <begin position="147"/>
        <end position="165"/>
    </location>
</feature>
<keyword evidence="3" id="KW-1185">Reference proteome</keyword>
<accession>A0ABS7JHS5</accession>
<organism evidence="2 3">
    <name type="scientific">Qipengyuania pacifica</name>
    <dbReference type="NCBI Taxonomy" id="2860199"/>
    <lineage>
        <taxon>Bacteria</taxon>
        <taxon>Pseudomonadati</taxon>
        <taxon>Pseudomonadota</taxon>
        <taxon>Alphaproteobacteria</taxon>
        <taxon>Sphingomonadales</taxon>
        <taxon>Erythrobacteraceae</taxon>
        <taxon>Qipengyuania</taxon>
    </lineage>
</organism>
<dbReference type="EMBL" id="JAIGNQ010000002">
    <property type="protein sequence ID" value="MBX7488119.1"/>
    <property type="molecule type" value="Genomic_DNA"/>
</dbReference>
<sequence>MSTIPALAIPSLVGLTYLLLAGAPRNYLLVNATALLLSIALMAFGKARVKRQHRLPILVVAVGLLFVPLFSGVAVNGIARWLPIGPVLLHAGLLVLPAISVLAAEGKGPGKIALIAALVAVFLQPDAGTGLAITGAAIGLYVARPHWATGCIAFAAFLASLSMLVRGELPAQPYVERILVDAAQVSLWLAVGILVALLGTVALLAGLRSGTVSQRFALAGSFAGFSIAALVSNYPFPLIGYGASAILGYGLALFLIGSSR</sequence>
<feature type="transmembrane region" description="Helical" evidence="1">
    <location>
        <begin position="212"/>
        <end position="231"/>
    </location>
</feature>
<feature type="transmembrane region" description="Helical" evidence="1">
    <location>
        <begin position="27"/>
        <end position="45"/>
    </location>
</feature>
<feature type="transmembrane region" description="Helical" evidence="1">
    <location>
        <begin position="185"/>
        <end position="206"/>
    </location>
</feature>
<evidence type="ECO:0000256" key="1">
    <source>
        <dbReference type="SAM" id="Phobius"/>
    </source>
</evidence>
<keyword evidence="1" id="KW-0812">Transmembrane</keyword>
<gene>
    <name evidence="2" type="ORF">K3177_06310</name>
</gene>
<dbReference type="Proteomes" id="UP000776651">
    <property type="component" value="Unassembled WGS sequence"/>
</dbReference>
<keyword evidence="1" id="KW-1133">Transmembrane helix</keyword>
<proteinExistence type="predicted"/>
<feature type="transmembrane region" description="Helical" evidence="1">
    <location>
        <begin position="115"/>
        <end position="141"/>
    </location>
</feature>
<feature type="transmembrane region" description="Helical" evidence="1">
    <location>
        <begin position="57"/>
        <end position="78"/>
    </location>
</feature>
<dbReference type="RefSeq" id="WP_221597611.1">
    <property type="nucleotide sequence ID" value="NZ_JAIGNQ010000002.1"/>
</dbReference>
<reference evidence="2 3" key="1">
    <citation type="submission" date="2021-08" db="EMBL/GenBank/DDBJ databases">
        <title>Comparative Genomics Analysis of the Genus Qipengyuania Reveals Extensive Genetic Diversity and Metabolic Versatility, Including the Description of Fifteen Novel Species.</title>
        <authorList>
            <person name="Liu Y."/>
        </authorList>
    </citation>
    <scope>NUCLEOTIDE SEQUENCE [LARGE SCALE GENOMIC DNA]</scope>
    <source>
        <strain evidence="2 3">GH25</strain>
    </source>
</reference>
<name>A0ABS7JHS5_9SPHN</name>
<feature type="transmembrane region" description="Helical" evidence="1">
    <location>
        <begin position="238"/>
        <end position="257"/>
    </location>
</feature>
<protein>
    <recommendedName>
        <fullName evidence="4">Cell wall polymerase</fullName>
    </recommendedName>
</protein>
<evidence type="ECO:0008006" key="4">
    <source>
        <dbReference type="Google" id="ProtNLM"/>
    </source>
</evidence>
<feature type="transmembrane region" description="Helical" evidence="1">
    <location>
        <begin position="84"/>
        <end position="103"/>
    </location>
</feature>
<keyword evidence="1" id="KW-0472">Membrane</keyword>
<evidence type="ECO:0000313" key="3">
    <source>
        <dbReference type="Proteomes" id="UP000776651"/>
    </source>
</evidence>
<evidence type="ECO:0000313" key="2">
    <source>
        <dbReference type="EMBL" id="MBX7488119.1"/>
    </source>
</evidence>